<accession>A0ABS2EKB1</accession>
<evidence type="ECO:0000313" key="2">
    <source>
        <dbReference type="EMBL" id="MBM6745513.1"/>
    </source>
</evidence>
<keyword evidence="3" id="KW-1185">Reference proteome</keyword>
<feature type="domain" description="Cysteine-rich VLP" evidence="1">
    <location>
        <begin position="8"/>
        <end position="63"/>
    </location>
</feature>
<evidence type="ECO:0000259" key="1">
    <source>
        <dbReference type="Pfam" id="PF14194"/>
    </source>
</evidence>
<dbReference type="Pfam" id="PF14194">
    <property type="entry name" value="Cys_rich_VLP"/>
    <property type="match status" value="1"/>
</dbReference>
<reference evidence="2 3" key="1">
    <citation type="journal article" date="2021" name="Sci. Rep.">
        <title>The distribution of antibiotic resistance genes in chicken gut microbiota commensals.</title>
        <authorList>
            <person name="Juricova H."/>
            <person name="Matiasovicova J."/>
            <person name="Kubasova T."/>
            <person name="Cejkova D."/>
            <person name="Rychlik I."/>
        </authorList>
    </citation>
    <scope>NUCLEOTIDE SEQUENCE [LARGE SCALE GENOMIC DNA]</scope>
    <source>
        <strain evidence="2 3">An770</strain>
    </source>
</reference>
<name>A0ABS2EKB1_9FIRM</name>
<organism evidence="2 3">
    <name type="scientific">Drancourtella massiliensis</name>
    <dbReference type="NCBI Taxonomy" id="1632013"/>
    <lineage>
        <taxon>Bacteria</taxon>
        <taxon>Bacillati</taxon>
        <taxon>Bacillota</taxon>
        <taxon>Clostridia</taxon>
        <taxon>Eubacteriales</taxon>
        <taxon>Oscillospiraceae</taxon>
        <taxon>Drancourtella</taxon>
    </lineage>
</organism>
<sequence length="128" mass="14578">MNAVKRLTPPQSRKVNALVKRECCNCVDGNCLLLDDGDECVCPQLISYSLLCKWFRVAVLPADKLLYAELMNTEDKRRCIECGASFASSSNSVKYCPECRKRITRRQAAERMRKMRSLLRDRGAKSLV</sequence>
<comment type="caution">
    <text evidence="2">The sequence shown here is derived from an EMBL/GenBank/DDBJ whole genome shotgun (WGS) entry which is preliminary data.</text>
</comment>
<gene>
    <name evidence="2" type="ORF">H6A32_14625</name>
</gene>
<proteinExistence type="predicted"/>
<protein>
    <submittedName>
        <fullName evidence="2">Cysteine-rich VLP protein</fullName>
    </submittedName>
</protein>
<evidence type="ECO:0000313" key="3">
    <source>
        <dbReference type="Proteomes" id="UP000775686"/>
    </source>
</evidence>
<dbReference type="Proteomes" id="UP000775686">
    <property type="component" value="Unassembled WGS sequence"/>
</dbReference>
<dbReference type="EMBL" id="JACJKH010000037">
    <property type="protein sequence ID" value="MBM6745513.1"/>
    <property type="molecule type" value="Genomic_DNA"/>
</dbReference>
<dbReference type="InterPro" id="IPR025973">
    <property type="entry name" value="Cys_rich_VLP_dom"/>
</dbReference>
<dbReference type="RefSeq" id="WP_087150707.1">
    <property type="nucleotide sequence ID" value="NZ_JACJKH010000037.1"/>
</dbReference>